<accession>V4UZ83</accession>
<sequence length="89" mass="9713">DCLKAYHPSCVNEDDSLLETGVKWKCDLHACYECGKAPKFYCLCSPKAICGHCICDAEFAIVKGNKGLCSGCLELVLLIEENKDVDSHG</sequence>
<feature type="non-terminal residue" evidence="1">
    <location>
        <position position="89"/>
    </location>
</feature>
<dbReference type="AlphaFoldDB" id="V4UZ83"/>
<dbReference type="Gramene" id="ESR44744">
    <property type="protein sequence ID" value="ESR44744"/>
    <property type="gene ID" value="CICLE_v100004083mg"/>
</dbReference>
<evidence type="ECO:0000313" key="2">
    <source>
        <dbReference type="Proteomes" id="UP000030687"/>
    </source>
</evidence>
<dbReference type="Gramene" id="ESR44745">
    <property type="protein sequence ID" value="ESR44745"/>
    <property type="gene ID" value="CICLE_v100004083mg"/>
</dbReference>
<dbReference type="STRING" id="85681.V4UZ83"/>
<evidence type="ECO:0000313" key="1">
    <source>
        <dbReference type="EMBL" id="ESR44744.1"/>
    </source>
</evidence>
<dbReference type="PANTHER" id="PTHR46695:SF4">
    <property type="entry name" value="ZINC FINGER CCCH DOMAIN-CONTAINING PROTEIN 44"/>
    <property type="match status" value="1"/>
</dbReference>
<protein>
    <submittedName>
        <fullName evidence="1">Uncharacterized protein</fullName>
    </submittedName>
</protein>
<keyword evidence="2" id="KW-1185">Reference proteome</keyword>
<dbReference type="EMBL" id="KI536799">
    <property type="protein sequence ID" value="ESR44745.1"/>
    <property type="molecule type" value="Genomic_DNA"/>
</dbReference>
<feature type="non-terminal residue" evidence="1">
    <location>
        <position position="1"/>
    </location>
</feature>
<proteinExistence type="predicted"/>
<dbReference type="eggNOG" id="KOG1946">
    <property type="taxonomic scope" value="Eukaryota"/>
</dbReference>
<dbReference type="Proteomes" id="UP000030687">
    <property type="component" value="Unassembled WGS sequence"/>
</dbReference>
<dbReference type="KEGG" id="cic:CICLE_v100004083m"/>
<gene>
    <name evidence="1" type="ORF">CICLE_v100004083mg</name>
</gene>
<dbReference type="PANTHER" id="PTHR46695">
    <property type="entry name" value="ZINC FINGER CCCH DOMAIN-CONTAINING PROTEIN 44-RELATED"/>
    <property type="match status" value="1"/>
</dbReference>
<reference evidence="1 2" key="1">
    <citation type="submission" date="2013-10" db="EMBL/GenBank/DDBJ databases">
        <authorList>
            <consortium name="International Citrus Genome Consortium"/>
            <person name="Jenkins J."/>
            <person name="Schmutz J."/>
            <person name="Prochnik S."/>
            <person name="Rokhsar D."/>
            <person name="Gmitter F."/>
            <person name="Ollitrault P."/>
            <person name="Machado M."/>
            <person name="Talon M."/>
            <person name="Wincker P."/>
            <person name="Jaillon O."/>
            <person name="Morgante M."/>
        </authorList>
    </citation>
    <scope>NUCLEOTIDE SEQUENCE</scope>
    <source>
        <strain evidence="2">cv. Clemenules</strain>
    </source>
</reference>
<dbReference type="EMBL" id="KI536799">
    <property type="protein sequence ID" value="ESR44744.1"/>
    <property type="molecule type" value="Genomic_DNA"/>
</dbReference>
<name>V4UZ83_CITCL</name>
<dbReference type="Gene3D" id="3.30.40.10">
    <property type="entry name" value="Zinc/RING finger domain, C3HC4 (zinc finger)"/>
    <property type="match status" value="1"/>
</dbReference>
<dbReference type="InterPro" id="IPR013083">
    <property type="entry name" value="Znf_RING/FYVE/PHD"/>
</dbReference>
<dbReference type="InParanoid" id="V4UZ83"/>
<organism evidence="1 2">
    <name type="scientific">Citrus clementina</name>
    <name type="common">Clementine</name>
    <name type="synonym">Citrus deliciosa x Citrus sinensis</name>
    <dbReference type="NCBI Taxonomy" id="85681"/>
    <lineage>
        <taxon>Eukaryota</taxon>
        <taxon>Viridiplantae</taxon>
        <taxon>Streptophyta</taxon>
        <taxon>Embryophyta</taxon>
        <taxon>Tracheophyta</taxon>
        <taxon>Spermatophyta</taxon>
        <taxon>Magnoliopsida</taxon>
        <taxon>eudicotyledons</taxon>
        <taxon>Gunneridae</taxon>
        <taxon>Pentapetalae</taxon>
        <taxon>rosids</taxon>
        <taxon>malvids</taxon>
        <taxon>Sapindales</taxon>
        <taxon>Rutaceae</taxon>
        <taxon>Aurantioideae</taxon>
        <taxon>Citrus</taxon>
    </lineage>
</organism>